<organism evidence="5 6">
    <name type="scientific">Heliocybe sulcata</name>
    <dbReference type="NCBI Taxonomy" id="5364"/>
    <lineage>
        <taxon>Eukaryota</taxon>
        <taxon>Fungi</taxon>
        <taxon>Dikarya</taxon>
        <taxon>Basidiomycota</taxon>
        <taxon>Agaricomycotina</taxon>
        <taxon>Agaricomycetes</taxon>
        <taxon>Gloeophyllales</taxon>
        <taxon>Gloeophyllaceae</taxon>
        <taxon>Heliocybe</taxon>
    </lineage>
</organism>
<dbReference type="InterPro" id="IPR046341">
    <property type="entry name" value="SET_dom_sf"/>
</dbReference>
<dbReference type="Pfam" id="PF00383">
    <property type="entry name" value="dCMP_cyt_deam_1"/>
    <property type="match status" value="1"/>
</dbReference>
<dbReference type="STRING" id="5364.A0A5C3N5F1"/>
<dbReference type="GO" id="GO:0005737">
    <property type="term" value="C:cytoplasm"/>
    <property type="evidence" value="ECO:0007669"/>
    <property type="project" value="TreeGrafter"/>
</dbReference>
<dbReference type="GO" id="GO:0005634">
    <property type="term" value="C:nucleus"/>
    <property type="evidence" value="ECO:0007669"/>
    <property type="project" value="TreeGrafter"/>
</dbReference>
<dbReference type="Proteomes" id="UP000305948">
    <property type="component" value="Unassembled WGS sequence"/>
</dbReference>
<evidence type="ECO:0000256" key="1">
    <source>
        <dbReference type="ARBA" id="ARBA00022694"/>
    </source>
</evidence>
<evidence type="ECO:0000256" key="2">
    <source>
        <dbReference type="ARBA" id="ARBA00038160"/>
    </source>
</evidence>
<dbReference type="EMBL" id="ML213509">
    <property type="protein sequence ID" value="TFK52265.1"/>
    <property type="molecule type" value="Genomic_DNA"/>
</dbReference>
<accession>A0A5C3N5F1</accession>
<dbReference type="GO" id="GO:0008033">
    <property type="term" value="P:tRNA processing"/>
    <property type="evidence" value="ECO:0007669"/>
    <property type="project" value="UniProtKB-KW"/>
</dbReference>
<keyword evidence="1" id="KW-0819">tRNA processing</keyword>
<dbReference type="SUPFAM" id="SSF53927">
    <property type="entry name" value="Cytidine deaminase-like"/>
    <property type="match status" value="1"/>
</dbReference>
<dbReference type="OrthoDB" id="3180714at2759"/>
<dbReference type="SUPFAM" id="SSF82199">
    <property type="entry name" value="SET domain"/>
    <property type="match status" value="1"/>
</dbReference>
<protein>
    <recommendedName>
        <fullName evidence="4">SET domain-containing protein</fullName>
    </recommendedName>
</protein>
<dbReference type="InterPro" id="IPR001214">
    <property type="entry name" value="SET_dom"/>
</dbReference>
<dbReference type="Gene3D" id="3.40.140.10">
    <property type="entry name" value="Cytidine Deaminase, domain 2"/>
    <property type="match status" value="1"/>
</dbReference>
<dbReference type="SMART" id="SM00317">
    <property type="entry name" value="SET"/>
    <property type="match status" value="1"/>
</dbReference>
<name>A0A5C3N5F1_9AGAM</name>
<dbReference type="PROSITE" id="PS50280">
    <property type="entry name" value="SET"/>
    <property type="match status" value="1"/>
</dbReference>
<gene>
    <name evidence="5" type="ORF">OE88DRAFT_1379284</name>
</gene>
<dbReference type="PANTHER" id="PTHR11079">
    <property type="entry name" value="CYTOSINE DEAMINASE FAMILY MEMBER"/>
    <property type="match status" value="1"/>
</dbReference>
<reference evidence="5 6" key="1">
    <citation type="journal article" date="2019" name="Nat. Ecol. Evol.">
        <title>Megaphylogeny resolves global patterns of mushroom evolution.</title>
        <authorList>
            <person name="Varga T."/>
            <person name="Krizsan K."/>
            <person name="Foldi C."/>
            <person name="Dima B."/>
            <person name="Sanchez-Garcia M."/>
            <person name="Sanchez-Ramirez S."/>
            <person name="Szollosi G.J."/>
            <person name="Szarkandi J.G."/>
            <person name="Papp V."/>
            <person name="Albert L."/>
            <person name="Andreopoulos W."/>
            <person name="Angelini C."/>
            <person name="Antonin V."/>
            <person name="Barry K.W."/>
            <person name="Bougher N.L."/>
            <person name="Buchanan P."/>
            <person name="Buyck B."/>
            <person name="Bense V."/>
            <person name="Catcheside P."/>
            <person name="Chovatia M."/>
            <person name="Cooper J."/>
            <person name="Damon W."/>
            <person name="Desjardin D."/>
            <person name="Finy P."/>
            <person name="Geml J."/>
            <person name="Haridas S."/>
            <person name="Hughes K."/>
            <person name="Justo A."/>
            <person name="Karasinski D."/>
            <person name="Kautmanova I."/>
            <person name="Kiss B."/>
            <person name="Kocsube S."/>
            <person name="Kotiranta H."/>
            <person name="LaButti K.M."/>
            <person name="Lechner B.E."/>
            <person name="Liimatainen K."/>
            <person name="Lipzen A."/>
            <person name="Lukacs Z."/>
            <person name="Mihaltcheva S."/>
            <person name="Morgado L.N."/>
            <person name="Niskanen T."/>
            <person name="Noordeloos M.E."/>
            <person name="Ohm R.A."/>
            <person name="Ortiz-Santana B."/>
            <person name="Ovrebo C."/>
            <person name="Racz N."/>
            <person name="Riley R."/>
            <person name="Savchenko A."/>
            <person name="Shiryaev A."/>
            <person name="Soop K."/>
            <person name="Spirin V."/>
            <person name="Szebenyi C."/>
            <person name="Tomsovsky M."/>
            <person name="Tulloss R.E."/>
            <person name="Uehling J."/>
            <person name="Grigoriev I.V."/>
            <person name="Vagvolgyi C."/>
            <person name="Papp T."/>
            <person name="Martin F.M."/>
            <person name="Miettinen O."/>
            <person name="Hibbett D.S."/>
            <person name="Nagy L.G."/>
        </authorList>
    </citation>
    <scope>NUCLEOTIDE SEQUENCE [LARGE SCALE GENOMIC DNA]</scope>
    <source>
        <strain evidence="5 6">OMC1185</strain>
    </source>
</reference>
<evidence type="ECO:0000256" key="3">
    <source>
        <dbReference type="SAM" id="MobiDB-lite"/>
    </source>
</evidence>
<keyword evidence="6" id="KW-1185">Reference proteome</keyword>
<dbReference type="PANTHER" id="PTHR11079:SF156">
    <property type="entry name" value="INACTIVE TRNA-SPECIFIC ADENOSINE DEAMINASE-LIKE PROTEIN 3-RELATED"/>
    <property type="match status" value="1"/>
</dbReference>
<dbReference type="CDD" id="cd10540">
    <property type="entry name" value="SET_SpSet7-like"/>
    <property type="match status" value="1"/>
</dbReference>
<evidence type="ECO:0000259" key="4">
    <source>
        <dbReference type="PROSITE" id="PS50280"/>
    </source>
</evidence>
<feature type="region of interest" description="Disordered" evidence="3">
    <location>
        <begin position="394"/>
        <end position="421"/>
    </location>
</feature>
<proteinExistence type="inferred from homology"/>
<dbReference type="InterPro" id="IPR002125">
    <property type="entry name" value="CMP_dCMP_dom"/>
</dbReference>
<comment type="similarity">
    <text evidence="2">Belongs to the cytidine and deoxycytidylate deaminase family. ADAT3 subfamily.</text>
</comment>
<dbReference type="InterPro" id="IPR016193">
    <property type="entry name" value="Cytidine_deaminase-like"/>
</dbReference>
<feature type="domain" description="SET" evidence="4">
    <location>
        <begin position="9"/>
        <end position="117"/>
    </location>
</feature>
<evidence type="ECO:0000313" key="5">
    <source>
        <dbReference type="EMBL" id="TFK52265.1"/>
    </source>
</evidence>
<sequence>MSSASRHKAPSHVRYSEGKGRGVFAERQIDAQTVLEISPVLLFTKDEYNAYGKHTVLDQYPLKWPDGRMALAQGLGSLFNHSDHPNVSYTADIETDSIRYTTTRAVAPDEELCIFYGHEQRFENTDGTPPAPSEPGTNEDGWGGLSEIEAEGMVNEGSGKDIFTFADGDPCDVIDEEDLPFERLKLFEDPEEETVDQVQTTKVWVVDLPDPRQTNAVLKWLKQTSFDTPLHSHLKRVRKLPSPPNTTSVLLSPHHDTQPPPPIPVLESPLSEPYVLDVPKTAALTLSSCKVKSSLWPTVYAPRRKGEPELWERGKVRWACDAMRRVVRAAREAEDNGELPIAAYVPIPYFASEDESTADDGLRRDFVASDTRKSLAHPLKHSVINVVRAIADHRASSSSETSDTRGELQKESTLTPGLAPTDALTAAPSRSNGMHYLLTSLTLFTTHEPCIMCSMALLHSRVKEVMYLYPMERTGGCGGAACLPRLEGVNHRFGIGVWKGGNKAKKGVGEEVDA</sequence>
<dbReference type="Gene3D" id="2.170.270.10">
    <property type="entry name" value="SET domain"/>
    <property type="match status" value="1"/>
</dbReference>
<dbReference type="GO" id="GO:0052717">
    <property type="term" value="F:tRNA-specific adenosine-34 deaminase activity"/>
    <property type="evidence" value="ECO:0007669"/>
    <property type="project" value="TreeGrafter"/>
</dbReference>
<evidence type="ECO:0000313" key="6">
    <source>
        <dbReference type="Proteomes" id="UP000305948"/>
    </source>
</evidence>
<dbReference type="Pfam" id="PF00856">
    <property type="entry name" value="SET"/>
    <property type="match status" value="1"/>
</dbReference>
<dbReference type="AlphaFoldDB" id="A0A5C3N5F1"/>